<feature type="binding site" evidence="15">
    <location>
        <begin position="206"/>
        <end position="212"/>
    </location>
    <ligand>
        <name>substrate</name>
    </ligand>
</feature>
<dbReference type="eggNOG" id="COG0319">
    <property type="taxonomic scope" value="Bacteria"/>
</dbReference>
<dbReference type="Proteomes" id="UP000008544">
    <property type="component" value="Chromosome"/>
</dbReference>
<feature type="binding site" evidence="16">
    <location>
        <position position="217"/>
    </location>
    <ligand>
        <name>Zn(2+)</name>
        <dbReference type="ChEBI" id="CHEBI:29105"/>
        <note>catalytic</note>
    </ligand>
</feature>
<dbReference type="PANTHER" id="PTHR11644">
    <property type="entry name" value="CYTIDINE DEAMINASE"/>
    <property type="match status" value="1"/>
</dbReference>
<comment type="catalytic activity">
    <reaction evidence="11">
        <text>2'-deoxycytidine + H2O + H(+) = 2'-deoxyuridine + NH4(+)</text>
        <dbReference type="Rhea" id="RHEA:13433"/>
        <dbReference type="ChEBI" id="CHEBI:15377"/>
        <dbReference type="ChEBI" id="CHEBI:15378"/>
        <dbReference type="ChEBI" id="CHEBI:15698"/>
        <dbReference type="ChEBI" id="CHEBI:16450"/>
        <dbReference type="ChEBI" id="CHEBI:28938"/>
        <dbReference type="EC" id="3.5.4.5"/>
    </reaction>
</comment>
<dbReference type="NCBIfam" id="TIGR01354">
    <property type="entry name" value="cyt_deam_tetra"/>
    <property type="match status" value="1"/>
</dbReference>
<dbReference type="AlphaFoldDB" id="B1I688"/>
<comment type="similarity">
    <text evidence="2">Belongs to the cytidine and deoxycytidylate deaminase family.</text>
</comment>
<feature type="active site" description="Proton donor" evidence="14">
    <location>
        <position position="219"/>
    </location>
</feature>
<dbReference type="PROSITE" id="PS01306">
    <property type="entry name" value="UPF0054"/>
    <property type="match status" value="1"/>
</dbReference>
<comment type="cofactor">
    <cofactor evidence="13">
        <name>Zn(2+)</name>
        <dbReference type="ChEBI" id="CHEBI:29105"/>
    </cofactor>
    <text evidence="13">Binds 1 zinc ion.</text>
</comment>
<dbReference type="GO" id="GO:0072527">
    <property type="term" value="P:pyrimidine-containing compound metabolic process"/>
    <property type="evidence" value="ECO:0007669"/>
    <property type="project" value="UniProtKB-ARBA"/>
</dbReference>
<dbReference type="KEGG" id="dau:Daud_2046"/>
<feature type="domain" description="CMP/dCMP-type deaminase" evidence="17">
    <location>
        <begin position="165"/>
        <end position="291"/>
    </location>
</feature>
<dbReference type="GO" id="GO:0006364">
    <property type="term" value="P:rRNA processing"/>
    <property type="evidence" value="ECO:0007669"/>
    <property type="project" value="UniProtKB-UniRule"/>
</dbReference>
<feature type="binding site" evidence="16">
    <location>
        <position position="250"/>
    </location>
    <ligand>
        <name>Zn(2+)</name>
        <dbReference type="ChEBI" id="CHEBI:29105"/>
        <note>catalytic</note>
    </ligand>
</feature>
<evidence type="ECO:0000256" key="14">
    <source>
        <dbReference type="PIRSR" id="PIRSR606262-1"/>
    </source>
</evidence>
<dbReference type="NCBIfam" id="TIGR00043">
    <property type="entry name" value="rRNA maturation RNase YbeY"/>
    <property type="match status" value="1"/>
</dbReference>
<comment type="similarity">
    <text evidence="3 13">Belongs to the endoribonuclease YbeY family.</text>
</comment>
<dbReference type="EC" id="3.1.-.-" evidence="13"/>
<dbReference type="InterPro" id="IPR002036">
    <property type="entry name" value="YbeY"/>
</dbReference>
<dbReference type="GO" id="GO:0042802">
    <property type="term" value="F:identical protein binding"/>
    <property type="evidence" value="ECO:0007669"/>
    <property type="project" value="UniProtKB-ARBA"/>
</dbReference>
<dbReference type="SUPFAM" id="SSF55486">
    <property type="entry name" value="Metalloproteases ('zincins'), catalytic domain"/>
    <property type="match status" value="1"/>
</dbReference>
<comment type="catalytic activity">
    <reaction evidence="12">
        <text>cytidine + H2O + H(+) = uridine + NH4(+)</text>
        <dbReference type="Rhea" id="RHEA:16069"/>
        <dbReference type="ChEBI" id="CHEBI:15377"/>
        <dbReference type="ChEBI" id="CHEBI:15378"/>
        <dbReference type="ChEBI" id="CHEBI:16704"/>
        <dbReference type="ChEBI" id="CHEBI:17562"/>
        <dbReference type="ChEBI" id="CHEBI:28938"/>
        <dbReference type="EC" id="3.5.4.5"/>
    </reaction>
</comment>
<evidence type="ECO:0000256" key="6">
    <source>
        <dbReference type="ARBA" id="ARBA00022722"/>
    </source>
</evidence>
<keyword evidence="6 13" id="KW-0540">Nuclease</keyword>
<keyword evidence="8 13" id="KW-0255">Endonuclease</keyword>
<evidence type="ECO:0000256" key="5">
    <source>
        <dbReference type="ARBA" id="ARBA00022552"/>
    </source>
</evidence>
<dbReference type="InterPro" id="IPR016193">
    <property type="entry name" value="Cytidine_deaminase-like"/>
</dbReference>
<dbReference type="InterPro" id="IPR016192">
    <property type="entry name" value="APOBEC/CMP_deaminase_Zn-bd"/>
</dbReference>
<dbReference type="HOGENOM" id="CLU_923545_0_0_9"/>
<dbReference type="Pfam" id="PF00383">
    <property type="entry name" value="dCMP_cyt_deam_1"/>
    <property type="match status" value="1"/>
</dbReference>
<dbReference type="NCBIfam" id="NF004064">
    <property type="entry name" value="PRK05578.1"/>
    <property type="match status" value="1"/>
</dbReference>
<evidence type="ECO:0000256" key="10">
    <source>
        <dbReference type="ARBA" id="ARBA00022833"/>
    </source>
</evidence>
<dbReference type="HAMAP" id="MF_00009">
    <property type="entry name" value="Endoribonucl_YbeY"/>
    <property type="match status" value="1"/>
</dbReference>
<dbReference type="GO" id="GO:0005829">
    <property type="term" value="C:cytosol"/>
    <property type="evidence" value="ECO:0007669"/>
    <property type="project" value="TreeGrafter"/>
</dbReference>
<evidence type="ECO:0000259" key="17">
    <source>
        <dbReference type="PROSITE" id="PS51747"/>
    </source>
</evidence>
<evidence type="ECO:0000256" key="12">
    <source>
        <dbReference type="ARBA" id="ARBA00049558"/>
    </source>
</evidence>
<reference evidence="19" key="1">
    <citation type="submission" date="2007-10" db="EMBL/GenBank/DDBJ databases">
        <title>Complete sequence of chromosome of Desulforudis audaxviator MP104C.</title>
        <authorList>
            <person name="Copeland A."/>
            <person name="Lucas S."/>
            <person name="Lapidus A."/>
            <person name="Barry K."/>
            <person name="Glavina del Rio T."/>
            <person name="Dalin E."/>
            <person name="Tice H."/>
            <person name="Bruce D."/>
            <person name="Pitluck S."/>
            <person name="Lowry S.R."/>
            <person name="Larimer F."/>
            <person name="Land M.L."/>
            <person name="Hauser L."/>
            <person name="Kyrpides N."/>
            <person name="Ivanova N.N."/>
            <person name="Richardson P."/>
        </authorList>
    </citation>
    <scope>NUCLEOTIDE SEQUENCE [LARGE SCALE GENOMIC DNA]</scope>
    <source>
        <strain evidence="19">MP104C</strain>
    </source>
</reference>
<feature type="binding site" evidence="13">
    <location>
        <position position="118"/>
    </location>
    <ligand>
        <name>Zn(2+)</name>
        <dbReference type="ChEBI" id="CHEBI:29105"/>
        <note>catalytic</note>
    </ligand>
</feature>
<feature type="binding site" evidence="13">
    <location>
        <position position="122"/>
    </location>
    <ligand>
        <name>Zn(2+)</name>
        <dbReference type="ChEBI" id="CHEBI:29105"/>
        <note>catalytic</note>
    </ligand>
</feature>
<evidence type="ECO:0000256" key="13">
    <source>
        <dbReference type="HAMAP-Rule" id="MF_00009"/>
    </source>
</evidence>
<gene>
    <name evidence="13" type="primary">ybeY</name>
    <name evidence="18" type="ordered locus">Daud_2046</name>
</gene>
<evidence type="ECO:0000256" key="16">
    <source>
        <dbReference type="PIRSR" id="PIRSR606262-3"/>
    </source>
</evidence>
<dbReference type="InterPro" id="IPR002125">
    <property type="entry name" value="CMP_dCMP_dom"/>
</dbReference>
<comment type="function">
    <text evidence="1">This enzyme scavenges exogenous and endogenous cytidine and 2'-deoxycytidine for UMP synthesis.</text>
</comment>
<keyword evidence="5 13" id="KW-0698">rRNA processing</keyword>
<comment type="function">
    <text evidence="13">Single strand-specific metallo-endoribonuclease involved in late-stage 70S ribosome quality control and in maturation of the 3' terminus of the 16S rRNA.</text>
</comment>
<evidence type="ECO:0000256" key="2">
    <source>
        <dbReference type="ARBA" id="ARBA00006576"/>
    </source>
</evidence>
<dbReference type="STRING" id="477974.Daud_2046"/>
<dbReference type="GO" id="GO:0055086">
    <property type="term" value="P:nucleobase-containing small molecule metabolic process"/>
    <property type="evidence" value="ECO:0007669"/>
    <property type="project" value="UniProtKB-ARBA"/>
</dbReference>
<dbReference type="InterPro" id="IPR023091">
    <property type="entry name" value="MetalPrtase_cat_dom_sf_prd"/>
</dbReference>
<name>B1I688_DESAP</name>
<dbReference type="GO" id="GO:0004126">
    <property type="term" value="F:cytidine deaminase activity"/>
    <property type="evidence" value="ECO:0007669"/>
    <property type="project" value="UniProtKB-EC"/>
</dbReference>
<dbReference type="GO" id="GO:0004521">
    <property type="term" value="F:RNA endonuclease activity"/>
    <property type="evidence" value="ECO:0007669"/>
    <property type="project" value="UniProtKB-UniRule"/>
</dbReference>
<accession>B1I688</accession>
<dbReference type="InterPro" id="IPR006262">
    <property type="entry name" value="Cyt_deam_tetra"/>
</dbReference>
<dbReference type="InterPro" id="IPR020549">
    <property type="entry name" value="YbeY_CS"/>
</dbReference>
<dbReference type="RefSeq" id="WP_012303111.1">
    <property type="nucleotide sequence ID" value="NC_010424.1"/>
</dbReference>
<feature type="binding site" evidence="13">
    <location>
        <position position="128"/>
    </location>
    <ligand>
        <name>Zn(2+)</name>
        <dbReference type="ChEBI" id="CHEBI:29105"/>
        <note>catalytic</note>
    </ligand>
</feature>
<sequence length="301" mass="32364">MTVVINNLQDTVPVDEHLMALITRAVESALAGGDRRRVEVSVALVDDEYIHDLNRRFRGQDRPTDVLSFPMGEEEPGAGDEPGVLLLGDVVISLPAAARQAAEYGHGLDREVARLAVHGTLHLLGYDHEQDEDASRMQEREDAVLAVLGKRGTVPWEKGDSPPFSADTELVERALAARQNAYAPYSGFRVGAALQVRGDRVFTGCNVENASYGLTVCAERVAVVSAVAAGAREFTALAVAGDGEDPALPCGACLQVLSEFAPHLRLLLANARGEFAVRTLPELLPKAFQLHRRGDTPQPTS</sequence>
<dbReference type="PROSITE" id="PS51747">
    <property type="entry name" value="CYT_DCMP_DEAMINASES_2"/>
    <property type="match status" value="1"/>
</dbReference>
<evidence type="ECO:0000256" key="3">
    <source>
        <dbReference type="ARBA" id="ARBA00010875"/>
    </source>
</evidence>
<proteinExistence type="inferred from homology"/>
<evidence type="ECO:0000256" key="1">
    <source>
        <dbReference type="ARBA" id="ARBA00003949"/>
    </source>
</evidence>
<organism evidence="18 19">
    <name type="scientific">Desulforudis audaxviator (strain MP104C)</name>
    <dbReference type="NCBI Taxonomy" id="477974"/>
    <lineage>
        <taxon>Bacteria</taxon>
        <taxon>Bacillati</taxon>
        <taxon>Bacillota</taxon>
        <taxon>Clostridia</taxon>
        <taxon>Thermoanaerobacterales</taxon>
        <taxon>Candidatus Desulforudaceae</taxon>
        <taxon>Candidatus Desulforudis</taxon>
    </lineage>
</organism>
<keyword evidence="9 13" id="KW-0378">Hydrolase</keyword>
<evidence type="ECO:0000313" key="18">
    <source>
        <dbReference type="EMBL" id="ACA60536.1"/>
    </source>
</evidence>
<evidence type="ECO:0000256" key="7">
    <source>
        <dbReference type="ARBA" id="ARBA00022723"/>
    </source>
</evidence>
<keyword evidence="4 13" id="KW-0690">Ribosome biogenesis</keyword>
<keyword evidence="10 13" id="KW-0862">Zinc</keyword>
<keyword evidence="7 13" id="KW-0479">Metal-binding</keyword>
<keyword evidence="13" id="KW-0963">Cytoplasm</keyword>
<dbReference type="InterPro" id="IPR050202">
    <property type="entry name" value="Cyt/Deoxycyt_deaminase"/>
</dbReference>
<dbReference type="GO" id="GO:0008270">
    <property type="term" value="F:zinc ion binding"/>
    <property type="evidence" value="ECO:0007669"/>
    <property type="project" value="UniProtKB-UniRule"/>
</dbReference>
<dbReference type="eggNOG" id="COG0295">
    <property type="taxonomic scope" value="Bacteria"/>
</dbReference>
<evidence type="ECO:0000256" key="15">
    <source>
        <dbReference type="PIRSR" id="PIRSR606262-2"/>
    </source>
</evidence>
<dbReference type="EMBL" id="CP000860">
    <property type="protein sequence ID" value="ACA60536.1"/>
    <property type="molecule type" value="Genomic_DNA"/>
</dbReference>
<evidence type="ECO:0000256" key="8">
    <source>
        <dbReference type="ARBA" id="ARBA00022759"/>
    </source>
</evidence>
<reference evidence="18 19" key="2">
    <citation type="journal article" date="2008" name="Science">
        <title>Environmental genomics reveals a single-species ecosystem deep within Earth.</title>
        <authorList>
            <person name="Chivian D."/>
            <person name="Brodie E.L."/>
            <person name="Alm E.J."/>
            <person name="Culley D.E."/>
            <person name="Dehal P.S."/>
            <person name="Desantis T.Z."/>
            <person name="Gihring T.M."/>
            <person name="Lapidus A."/>
            <person name="Lin L.H."/>
            <person name="Lowry S.R."/>
            <person name="Moser D.P."/>
            <person name="Richardson P.M."/>
            <person name="Southam G."/>
            <person name="Wanger G."/>
            <person name="Pratt L.M."/>
            <person name="Andersen G.L."/>
            <person name="Hazen T.C."/>
            <person name="Brockman F.J."/>
            <person name="Arkin A.P."/>
            <person name="Onstott T.C."/>
        </authorList>
    </citation>
    <scope>NUCLEOTIDE SEQUENCE [LARGE SCALE GENOMIC DNA]</scope>
    <source>
        <strain evidence="18 19">MP104C</strain>
    </source>
</reference>
<evidence type="ECO:0000256" key="9">
    <source>
        <dbReference type="ARBA" id="ARBA00022801"/>
    </source>
</evidence>
<dbReference type="Gene3D" id="3.40.390.30">
    <property type="entry name" value="Metalloproteases ('zincins'), catalytic domain"/>
    <property type="match status" value="1"/>
</dbReference>
<comment type="subcellular location">
    <subcellularLocation>
        <location evidence="13">Cytoplasm</location>
    </subcellularLocation>
</comment>
<evidence type="ECO:0000313" key="19">
    <source>
        <dbReference type="Proteomes" id="UP000008544"/>
    </source>
</evidence>
<feature type="binding site" evidence="16">
    <location>
        <position position="253"/>
    </location>
    <ligand>
        <name>Zn(2+)</name>
        <dbReference type="ChEBI" id="CHEBI:29105"/>
        <note>catalytic</note>
    </ligand>
</feature>
<dbReference type="PANTHER" id="PTHR11644:SF2">
    <property type="entry name" value="CYTIDINE DEAMINASE"/>
    <property type="match status" value="1"/>
</dbReference>
<keyword evidence="19" id="KW-1185">Reference proteome</keyword>
<dbReference type="FunFam" id="3.40.140.10:FF:000008">
    <property type="entry name" value="Cytidine deaminase"/>
    <property type="match status" value="1"/>
</dbReference>
<dbReference type="GO" id="GO:0004222">
    <property type="term" value="F:metalloendopeptidase activity"/>
    <property type="evidence" value="ECO:0007669"/>
    <property type="project" value="InterPro"/>
</dbReference>
<protein>
    <recommendedName>
        <fullName evidence="13">Endoribonuclease YbeY</fullName>
        <ecNumber evidence="13">3.1.-.-</ecNumber>
    </recommendedName>
</protein>
<dbReference type="CDD" id="cd01283">
    <property type="entry name" value="cytidine_deaminase"/>
    <property type="match status" value="1"/>
</dbReference>
<dbReference type="PROSITE" id="PS00903">
    <property type="entry name" value="CYT_DCMP_DEAMINASES_1"/>
    <property type="match status" value="1"/>
</dbReference>
<dbReference type="SUPFAM" id="SSF53927">
    <property type="entry name" value="Cytidine deaminase-like"/>
    <property type="match status" value="1"/>
</dbReference>
<evidence type="ECO:0000256" key="4">
    <source>
        <dbReference type="ARBA" id="ARBA00022517"/>
    </source>
</evidence>
<dbReference type="Pfam" id="PF02130">
    <property type="entry name" value="YbeY"/>
    <property type="match status" value="1"/>
</dbReference>
<dbReference type="Gene3D" id="3.40.140.10">
    <property type="entry name" value="Cytidine Deaminase, domain 2"/>
    <property type="match status" value="1"/>
</dbReference>
<evidence type="ECO:0000256" key="11">
    <source>
        <dbReference type="ARBA" id="ARBA00049252"/>
    </source>
</evidence>